<comment type="subcellular location">
    <subcellularLocation>
        <location evidence="1">Membrane</location>
    </subcellularLocation>
</comment>
<evidence type="ECO:0000256" key="3">
    <source>
        <dbReference type="ARBA" id="ARBA00022692"/>
    </source>
</evidence>
<dbReference type="Proteomes" id="UP001055439">
    <property type="component" value="Chromosome 6"/>
</dbReference>
<evidence type="ECO:0000256" key="5">
    <source>
        <dbReference type="ARBA" id="ARBA00022989"/>
    </source>
</evidence>
<feature type="transmembrane region" description="Helical" evidence="8">
    <location>
        <begin position="224"/>
        <end position="248"/>
    </location>
</feature>
<evidence type="ECO:0000313" key="11">
    <source>
        <dbReference type="Proteomes" id="UP001055439"/>
    </source>
</evidence>
<feature type="domain" description="Amino acid transporter transmembrane" evidence="9">
    <location>
        <begin position="339"/>
        <end position="448"/>
    </location>
</feature>
<feature type="region of interest" description="Disordered" evidence="7">
    <location>
        <begin position="37"/>
        <end position="61"/>
    </location>
</feature>
<feature type="transmembrane region" description="Helical" evidence="8">
    <location>
        <begin position="366"/>
        <end position="387"/>
    </location>
</feature>
<keyword evidence="2" id="KW-0813">Transport</keyword>
<dbReference type="GO" id="GO:0016020">
    <property type="term" value="C:membrane"/>
    <property type="evidence" value="ECO:0007669"/>
    <property type="project" value="UniProtKB-SubCell"/>
</dbReference>
<dbReference type="PANTHER" id="PTHR48017">
    <property type="entry name" value="OS05G0424000 PROTEIN-RELATED"/>
    <property type="match status" value="1"/>
</dbReference>
<feature type="transmembrane region" description="Helical" evidence="8">
    <location>
        <begin position="341"/>
        <end position="360"/>
    </location>
</feature>
<accession>A0A9E7GA77</accession>
<dbReference type="EMBL" id="CP097508">
    <property type="protein sequence ID" value="URE10960.1"/>
    <property type="molecule type" value="Genomic_DNA"/>
</dbReference>
<reference evidence="10" key="1">
    <citation type="submission" date="2022-05" db="EMBL/GenBank/DDBJ databases">
        <title>The Musa troglodytarum L. genome provides insights into the mechanism of non-climacteric behaviour and enrichment of carotenoids.</title>
        <authorList>
            <person name="Wang J."/>
        </authorList>
    </citation>
    <scope>NUCLEOTIDE SEQUENCE</scope>
    <source>
        <tissue evidence="10">Leaf</tissue>
    </source>
</reference>
<name>A0A9E7GA77_9LILI</name>
<evidence type="ECO:0000256" key="2">
    <source>
        <dbReference type="ARBA" id="ARBA00022448"/>
    </source>
</evidence>
<dbReference type="InterPro" id="IPR013057">
    <property type="entry name" value="AA_transpt_TM"/>
</dbReference>
<dbReference type="OrthoDB" id="40134at2759"/>
<protein>
    <submittedName>
        <fullName evidence="10">Lysine histidine</fullName>
    </submittedName>
</protein>
<evidence type="ECO:0000256" key="1">
    <source>
        <dbReference type="ARBA" id="ARBA00004370"/>
    </source>
</evidence>
<evidence type="ECO:0000313" key="10">
    <source>
        <dbReference type="EMBL" id="URE10960.1"/>
    </source>
</evidence>
<evidence type="ECO:0000256" key="7">
    <source>
        <dbReference type="SAM" id="MobiDB-lite"/>
    </source>
</evidence>
<keyword evidence="5 8" id="KW-1133">Transmembrane helix</keyword>
<dbReference type="Pfam" id="PF01490">
    <property type="entry name" value="Aa_trans"/>
    <property type="match status" value="1"/>
</dbReference>
<evidence type="ECO:0000256" key="8">
    <source>
        <dbReference type="SAM" id="Phobius"/>
    </source>
</evidence>
<evidence type="ECO:0000256" key="6">
    <source>
        <dbReference type="ARBA" id="ARBA00023136"/>
    </source>
</evidence>
<keyword evidence="6 8" id="KW-0472">Membrane</keyword>
<proteinExistence type="predicted"/>
<keyword evidence="3 8" id="KW-0812">Transmembrane</keyword>
<sequence length="485" mass="51554">MWERFTSFDRGGCRSQLPTATGKQRIGEKLFAVLGGSTATRAEAERRKARHGGGGGEGDERAALHPQAHTAAGVGAAVPAPLALAREVAAAPLADAPDAEGAGIGAAVAAPLPLAHEVAAAPLADVPDAEDERAALHPRHAAAAGVCAAVPAPLPLSHEVSAAPFRDATDAAVRATPLASPMRRAIVNMRAYLEDIGHLTKLDPHDAWLPITESRNGNAYYSAFHTLSSGIGFQALVLPLAFTFLGWYDMGNSVLVRGICLAALHALVARPTPRIGPRNSLQQIHALGGSRLRCEAGEMAGPVSHLVSVGWDMHCHHNRGRGRHEALLPDRLRRNVRFKPLTAAEWYLVFTCLAVVLSQLPNLNSIAGISLIGSVTAVTYCTLIWVISVSKGRLPGVSYHPVEAKSDVDRVLGILNALGIISFAFRGHNLVLEIQATMPSSLKHPSRVPMWRGEGSIPADSILLVPHSNLWFLGLRQHGKSRRNT</sequence>
<keyword evidence="11" id="KW-1185">Reference proteome</keyword>
<dbReference type="AlphaFoldDB" id="A0A9E7GA77"/>
<dbReference type="GO" id="GO:0006865">
    <property type="term" value="P:amino acid transport"/>
    <property type="evidence" value="ECO:0007669"/>
    <property type="project" value="UniProtKB-KW"/>
</dbReference>
<gene>
    <name evidence="10" type="ORF">MUK42_18205</name>
</gene>
<evidence type="ECO:0000259" key="9">
    <source>
        <dbReference type="Pfam" id="PF01490"/>
    </source>
</evidence>
<organism evidence="10 11">
    <name type="scientific">Musa troglodytarum</name>
    <name type="common">fe'i banana</name>
    <dbReference type="NCBI Taxonomy" id="320322"/>
    <lineage>
        <taxon>Eukaryota</taxon>
        <taxon>Viridiplantae</taxon>
        <taxon>Streptophyta</taxon>
        <taxon>Embryophyta</taxon>
        <taxon>Tracheophyta</taxon>
        <taxon>Spermatophyta</taxon>
        <taxon>Magnoliopsida</taxon>
        <taxon>Liliopsida</taxon>
        <taxon>Zingiberales</taxon>
        <taxon>Musaceae</taxon>
        <taxon>Musa</taxon>
    </lineage>
</organism>
<keyword evidence="4" id="KW-0029">Amino-acid transport</keyword>
<evidence type="ECO:0000256" key="4">
    <source>
        <dbReference type="ARBA" id="ARBA00022970"/>
    </source>
</evidence>